<feature type="transmembrane region" description="Helical" evidence="1">
    <location>
        <begin position="6"/>
        <end position="26"/>
    </location>
</feature>
<proteinExistence type="predicted"/>
<keyword evidence="1" id="KW-0472">Membrane</keyword>
<evidence type="ECO:0000313" key="3">
    <source>
        <dbReference type="Proteomes" id="UP000018951"/>
    </source>
</evidence>
<keyword evidence="3" id="KW-1185">Reference proteome</keyword>
<reference evidence="2 3" key="1">
    <citation type="journal article" date="2013" name="PLoS ONE">
        <title>Bacterial endosymbiosis in a chordate host: long-term co-evolution and conservation of secondary metabolism.</title>
        <authorList>
            <person name="Kwan J.C."/>
            <person name="Schmidt E.W."/>
        </authorList>
    </citation>
    <scope>NUCLEOTIDE SEQUENCE [LARGE SCALE GENOMIC DNA]</scope>
    <source>
        <strain evidence="3">L6</strain>
    </source>
</reference>
<name>W2UYQ7_9RICK</name>
<accession>W2UYQ7</accession>
<sequence>MKQPLLMIAYIIDLSISFIVIMMDIFQKIIVDTTNLCNCIIAFRDEYIEFFKIYCMNLNGYTCYDITHDYSTTKLASVAQDSFLSNEIYFLDVHNEKTFIDIEKSLSGLHNSLNSNKRLMLLIHQKDIIRKTTNYIHIDDTLVYKYINQKYSTLNLSIKDIALIFSYYDHEIFEIDNFLQRIYLYYLNNKQDIHPDINNWIRIFSDKHKYNITNVFHAIALRDQKSFLENISMIDNSDFMLTIRSLLTYTRNMYNNFHEHQSKGIWSRKELLKLYKQLKKSEIMYKKGIIQPRNILRMLLFNI</sequence>
<organism evidence="2 3">
    <name type="scientific">Candidatus Xenolissoclinum pacificiensis L6</name>
    <dbReference type="NCBI Taxonomy" id="1401685"/>
    <lineage>
        <taxon>Bacteria</taxon>
        <taxon>Pseudomonadati</taxon>
        <taxon>Pseudomonadota</taxon>
        <taxon>Alphaproteobacteria</taxon>
        <taxon>Rickettsiales</taxon>
        <taxon>Anaplasmataceae</taxon>
        <taxon>Candidatus Xenolissoclinum</taxon>
    </lineage>
</organism>
<protein>
    <submittedName>
        <fullName evidence="2">Uncharacterized protein</fullName>
    </submittedName>
</protein>
<dbReference type="EMBL" id="AXCJ01000009">
    <property type="protein sequence ID" value="ETO91010.1"/>
    <property type="molecule type" value="Genomic_DNA"/>
</dbReference>
<dbReference type="AlphaFoldDB" id="W2UYQ7"/>
<evidence type="ECO:0000256" key="1">
    <source>
        <dbReference type="SAM" id="Phobius"/>
    </source>
</evidence>
<gene>
    <name evidence="2" type="ORF">P857_85</name>
</gene>
<dbReference type="STRING" id="1401685.P857_85"/>
<keyword evidence="1" id="KW-0812">Transmembrane</keyword>
<dbReference type="Proteomes" id="UP000018951">
    <property type="component" value="Unassembled WGS sequence"/>
</dbReference>
<comment type="caution">
    <text evidence="2">The sequence shown here is derived from an EMBL/GenBank/DDBJ whole genome shotgun (WGS) entry which is preliminary data.</text>
</comment>
<evidence type="ECO:0000313" key="2">
    <source>
        <dbReference type="EMBL" id="ETO91010.1"/>
    </source>
</evidence>
<keyword evidence="1" id="KW-1133">Transmembrane helix</keyword>